<keyword evidence="2" id="KW-1185">Reference proteome</keyword>
<gene>
    <name evidence="1" type="ORF">CRENBAI_012157</name>
</gene>
<evidence type="ECO:0000313" key="2">
    <source>
        <dbReference type="Proteomes" id="UP001311232"/>
    </source>
</evidence>
<dbReference type="AlphaFoldDB" id="A0AAV9S1L4"/>
<comment type="caution">
    <text evidence="1">The sequence shown here is derived from an EMBL/GenBank/DDBJ whole genome shotgun (WGS) entry which is preliminary data.</text>
</comment>
<protein>
    <submittedName>
        <fullName evidence="1">Uncharacterized protein</fullName>
    </submittedName>
</protein>
<accession>A0AAV9S1L4</accession>
<reference evidence="1 2" key="1">
    <citation type="submission" date="2021-06" db="EMBL/GenBank/DDBJ databases">
        <authorList>
            <person name="Palmer J.M."/>
        </authorList>
    </citation>
    <scope>NUCLEOTIDE SEQUENCE [LARGE SCALE GENOMIC DNA]</scope>
    <source>
        <strain evidence="1 2">MEX-2019</strain>
        <tissue evidence="1">Muscle</tissue>
    </source>
</reference>
<sequence>MSSFGLAEFKGIQGSKQKMKFQGLDAQGRGAFPLPLGFTPPEDPESPKKTSLDIIFNTGSNRLRSSAVTDVASSRVQIFGGEIRISFIFLFVHTQKKFDSGALCAQ</sequence>
<name>A0AAV9S1L4_9TELE</name>
<proteinExistence type="predicted"/>
<organism evidence="1 2">
    <name type="scientific">Crenichthys baileyi</name>
    <name type="common">White River springfish</name>
    <dbReference type="NCBI Taxonomy" id="28760"/>
    <lineage>
        <taxon>Eukaryota</taxon>
        <taxon>Metazoa</taxon>
        <taxon>Chordata</taxon>
        <taxon>Craniata</taxon>
        <taxon>Vertebrata</taxon>
        <taxon>Euteleostomi</taxon>
        <taxon>Actinopterygii</taxon>
        <taxon>Neopterygii</taxon>
        <taxon>Teleostei</taxon>
        <taxon>Neoteleostei</taxon>
        <taxon>Acanthomorphata</taxon>
        <taxon>Ovalentaria</taxon>
        <taxon>Atherinomorphae</taxon>
        <taxon>Cyprinodontiformes</taxon>
        <taxon>Goodeidae</taxon>
        <taxon>Crenichthys</taxon>
    </lineage>
</organism>
<dbReference type="EMBL" id="JAHHUM010001098">
    <property type="protein sequence ID" value="KAK5614822.1"/>
    <property type="molecule type" value="Genomic_DNA"/>
</dbReference>
<dbReference type="Proteomes" id="UP001311232">
    <property type="component" value="Unassembled WGS sequence"/>
</dbReference>
<evidence type="ECO:0000313" key="1">
    <source>
        <dbReference type="EMBL" id="KAK5614822.1"/>
    </source>
</evidence>